<keyword evidence="6" id="KW-0547">Nucleotide-binding</keyword>
<evidence type="ECO:0000256" key="1">
    <source>
        <dbReference type="ARBA" id="ARBA00008885"/>
    </source>
</evidence>
<evidence type="ECO:0000256" key="3">
    <source>
        <dbReference type="ARBA" id="ARBA00022004"/>
    </source>
</evidence>
<evidence type="ECO:0000256" key="6">
    <source>
        <dbReference type="ARBA" id="ARBA00022741"/>
    </source>
</evidence>
<dbReference type="Gene3D" id="3.40.50.620">
    <property type="entry name" value="HUPs"/>
    <property type="match status" value="1"/>
</dbReference>
<proteinExistence type="inferred from homology"/>
<comment type="similarity">
    <text evidence="1">Belongs to the PAPS reductase family. CysD subfamily.</text>
</comment>
<dbReference type="Proteomes" id="UP000182498">
    <property type="component" value="Unassembled WGS sequence"/>
</dbReference>
<reference evidence="13" key="1">
    <citation type="submission" date="2015-11" db="EMBL/GenBank/DDBJ databases">
        <authorList>
            <person name="Dugat-Bony E."/>
        </authorList>
    </citation>
    <scope>NUCLEOTIDE SEQUENCE [LARGE SCALE GENOMIC DNA]</scope>
    <source>
        <strain evidence="13">Mu292</strain>
    </source>
</reference>
<dbReference type="NCBIfam" id="TIGR02039">
    <property type="entry name" value="CysD"/>
    <property type="match status" value="1"/>
</dbReference>
<accession>A0A0X2NMT2</accession>
<dbReference type="InterPro" id="IPR011784">
    <property type="entry name" value="SO4_adenylTrfase_ssu"/>
</dbReference>
<dbReference type="SUPFAM" id="SSF52402">
    <property type="entry name" value="Adenine nucleotide alpha hydrolases-like"/>
    <property type="match status" value="1"/>
</dbReference>
<dbReference type="InterPro" id="IPR050128">
    <property type="entry name" value="Sulfate_adenylyltrnsfr_sub2"/>
</dbReference>
<dbReference type="OrthoDB" id="9772604at2"/>
<dbReference type="EC" id="2.7.7.4" evidence="2"/>
<name>A0A0X2NMT2_9CORY</name>
<dbReference type="Pfam" id="PF01507">
    <property type="entry name" value="PAPS_reduct"/>
    <property type="match status" value="1"/>
</dbReference>
<feature type="region of interest" description="Disordered" evidence="10">
    <location>
        <begin position="291"/>
        <end position="320"/>
    </location>
</feature>
<dbReference type="InterPro" id="IPR002500">
    <property type="entry name" value="PAPS_reduct_dom"/>
</dbReference>
<feature type="compositionally biased region" description="Low complexity" evidence="10">
    <location>
        <begin position="1"/>
        <end position="17"/>
    </location>
</feature>
<feature type="compositionally biased region" description="Basic and acidic residues" evidence="10">
    <location>
        <begin position="298"/>
        <end position="320"/>
    </location>
</feature>
<dbReference type="PIRSF" id="PIRSF002936">
    <property type="entry name" value="CysDAde_trans"/>
    <property type="match status" value="1"/>
</dbReference>
<keyword evidence="5 12" id="KW-0548">Nucleotidyltransferase</keyword>
<evidence type="ECO:0000256" key="8">
    <source>
        <dbReference type="ARBA" id="ARBA00030256"/>
    </source>
</evidence>
<evidence type="ECO:0000256" key="2">
    <source>
        <dbReference type="ARBA" id="ARBA00012391"/>
    </source>
</evidence>
<keyword evidence="4 12" id="KW-0808">Transferase</keyword>
<evidence type="ECO:0000313" key="12">
    <source>
        <dbReference type="EMBL" id="CUU66797.1"/>
    </source>
</evidence>
<dbReference type="PANTHER" id="PTHR43196:SF1">
    <property type="entry name" value="SULFATE ADENYLYLTRANSFERASE SUBUNIT 2"/>
    <property type="match status" value="1"/>
</dbReference>
<evidence type="ECO:0000259" key="11">
    <source>
        <dbReference type="Pfam" id="PF01507"/>
    </source>
</evidence>
<dbReference type="GO" id="GO:0005524">
    <property type="term" value="F:ATP binding"/>
    <property type="evidence" value="ECO:0007669"/>
    <property type="project" value="UniProtKB-KW"/>
</dbReference>
<protein>
    <recommendedName>
        <fullName evidence="3">Sulfate adenylyltransferase subunit 2</fullName>
        <ecNumber evidence="2">2.7.7.4</ecNumber>
    </recommendedName>
    <alternativeName>
        <fullName evidence="8">ATP-sulfurylase small subunit</fullName>
    </alternativeName>
    <alternativeName>
        <fullName evidence="9">Sulfate adenylate transferase</fullName>
    </alternativeName>
</protein>
<keyword evidence="13" id="KW-1185">Reference proteome</keyword>
<evidence type="ECO:0000256" key="5">
    <source>
        <dbReference type="ARBA" id="ARBA00022695"/>
    </source>
</evidence>
<dbReference type="GO" id="GO:0004781">
    <property type="term" value="F:sulfate adenylyltransferase (ATP) activity"/>
    <property type="evidence" value="ECO:0007669"/>
    <property type="project" value="UniProtKB-EC"/>
</dbReference>
<keyword evidence="7" id="KW-0067">ATP-binding</keyword>
<evidence type="ECO:0000256" key="10">
    <source>
        <dbReference type="SAM" id="MobiDB-lite"/>
    </source>
</evidence>
<organism evidence="12 13">
    <name type="scientific">Corynebacterium variabile</name>
    <dbReference type="NCBI Taxonomy" id="1727"/>
    <lineage>
        <taxon>Bacteria</taxon>
        <taxon>Bacillati</taxon>
        <taxon>Actinomycetota</taxon>
        <taxon>Actinomycetes</taxon>
        <taxon>Mycobacteriales</taxon>
        <taxon>Corynebacteriaceae</taxon>
        <taxon>Corynebacterium</taxon>
    </lineage>
</organism>
<dbReference type="PANTHER" id="PTHR43196">
    <property type="entry name" value="SULFATE ADENYLYLTRANSFERASE SUBUNIT 2"/>
    <property type="match status" value="1"/>
</dbReference>
<dbReference type="InterPro" id="IPR014729">
    <property type="entry name" value="Rossmann-like_a/b/a_fold"/>
</dbReference>
<dbReference type="NCBIfam" id="NF003587">
    <property type="entry name" value="PRK05253.1"/>
    <property type="match status" value="1"/>
</dbReference>
<evidence type="ECO:0000256" key="9">
    <source>
        <dbReference type="ARBA" id="ARBA00031812"/>
    </source>
</evidence>
<dbReference type="EMBL" id="FAUH01000015">
    <property type="protein sequence ID" value="CUU66797.1"/>
    <property type="molecule type" value="Genomic_DNA"/>
</dbReference>
<gene>
    <name evidence="12" type="ORF">CVAR292_02144</name>
</gene>
<dbReference type="RefSeq" id="WP_052302447.1">
    <property type="nucleotide sequence ID" value="NZ_BJNT01000008.1"/>
</dbReference>
<sequence>MRTPPVTTATPETPETTDNQKTNELSPHLASLEAEAMEILREVAGQFDKPGLLFSSGKDSVVVLELAKRAFAPAAVPFELIHVDTGHNFPEVIEFRERVAADPRISLHVAHVQDWIDTGAIQERPDGTRNPLQTVPLVETIQNRGYDAVLGGARRDEEKARAKERVFSVRDSFGGWNPRRQRPELWGLYNGRHQAGENIRVFPISNWTEADIWDYIKARNVEIPEIYYSHQREVFNRGGMWLTAGEWGGPKEGETVETKTVRYRTVGDMSCTGAVLSDAATIDDVIEEIKASTTTERGATRADDKLSESSMEDRKKEGYF</sequence>
<feature type="domain" description="Phosphoadenosine phosphosulphate reductase" evidence="11">
    <location>
        <begin position="52"/>
        <end position="273"/>
    </location>
</feature>
<feature type="region of interest" description="Disordered" evidence="10">
    <location>
        <begin position="1"/>
        <end position="23"/>
    </location>
</feature>
<evidence type="ECO:0000256" key="4">
    <source>
        <dbReference type="ARBA" id="ARBA00022679"/>
    </source>
</evidence>
<dbReference type="GeneID" id="82887399"/>
<dbReference type="GO" id="GO:0000103">
    <property type="term" value="P:sulfate assimilation"/>
    <property type="evidence" value="ECO:0007669"/>
    <property type="project" value="InterPro"/>
</dbReference>
<evidence type="ECO:0000313" key="13">
    <source>
        <dbReference type="Proteomes" id="UP000182498"/>
    </source>
</evidence>
<evidence type="ECO:0000256" key="7">
    <source>
        <dbReference type="ARBA" id="ARBA00022840"/>
    </source>
</evidence>
<dbReference type="AlphaFoldDB" id="A0A0X2NMT2"/>